<dbReference type="SUPFAM" id="SSF56104">
    <property type="entry name" value="SAICAR synthase-like"/>
    <property type="match status" value="1"/>
</dbReference>
<feature type="region of interest" description="Disordered" evidence="10">
    <location>
        <begin position="364"/>
        <end position="388"/>
    </location>
</feature>
<dbReference type="GO" id="GO:0005524">
    <property type="term" value="F:ATP binding"/>
    <property type="evidence" value="ECO:0007669"/>
    <property type="project" value="UniProtKB-KW"/>
</dbReference>
<evidence type="ECO:0000256" key="1">
    <source>
        <dbReference type="ARBA" id="ARBA00004672"/>
    </source>
</evidence>
<dbReference type="PROSITE" id="PS01057">
    <property type="entry name" value="SAICAR_SYNTHETASE_1"/>
    <property type="match status" value="1"/>
</dbReference>
<keyword evidence="5 12" id="KW-0436">Ligase</keyword>
<protein>
    <recommendedName>
        <fullName evidence="4">Phosphoribosylaminoimidazole-succinocarboxamide synthase</fullName>
        <ecNumber evidence="3">6.3.2.6</ecNumber>
    </recommendedName>
    <alternativeName>
        <fullName evidence="9">SAICAR synthetase</fullName>
    </alternativeName>
</protein>
<evidence type="ECO:0000256" key="2">
    <source>
        <dbReference type="ARBA" id="ARBA00010190"/>
    </source>
</evidence>
<dbReference type="EMBL" id="CP118375">
    <property type="protein sequence ID" value="WFD42747.1"/>
    <property type="molecule type" value="Genomic_DNA"/>
</dbReference>
<dbReference type="CDD" id="cd01414">
    <property type="entry name" value="SAICAR_synt_Sc"/>
    <property type="match status" value="1"/>
</dbReference>
<accession>A0AAF0JD96</accession>
<keyword evidence="8" id="KW-0067">ATP-binding</keyword>
<dbReference type="EC" id="6.3.2.6" evidence="3"/>
<dbReference type="AlphaFoldDB" id="A0AAF0JD96"/>
<comment type="similarity">
    <text evidence="2">Belongs to the SAICAR synthetase family.</text>
</comment>
<dbReference type="Gene3D" id="3.40.30.10">
    <property type="entry name" value="Glutaredoxin"/>
    <property type="match status" value="1"/>
</dbReference>
<evidence type="ECO:0000256" key="8">
    <source>
        <dbReference type="ARBA" id="ARBA00022840"/>
    </source>
</evidence>
<organism evidence="12 13">
    <name type="scientific">Malassezia psittaci</name>
    <dbReference type="NCBI Taxonomy" id="1821823"/>
    <lineage>
        <taxon>Eukaryota</taxon>
        <taxon>Fungi</taxon>
        <taxon>Dikarya</taxon>
        <taxon>Basidiomycota</taxon>
        <taxon>Ustilaginomycotina</taxon>
        <taxon>Malasseziomycetes</taxon>
        <taxon>Malasseziales</taxon>
        <taxon>Malasseziaceae</taxon>
        <taxon>Malassezia</taxon>
    </lineage>
</organism>
<evidence type="ECO:0000313" key="13">
    <source>
        <dbReference type="Proteomes" id="UP001214628"/>
    </source>
</evidence>
<dbReference type="PANTHER" id="PTHR43700">
    <property type="entry name" value="PHOSPHORIBOSYLAMINOIMIDAZOLE-SUCCINOCARBOXAMIDE SYNTHASE"/>
    <property type="match status" value="1"/>
</dbReference>
<evidence type="ECO:0000259" key="11">
    <source>
        <dbReference type="Pfam" id="PF01259"/>
    </source>
</evidence>
<dbReference type="InterPro" id="IPR028923">
    <property type="entry name" value="SAICAR_synt/ADE2_N"/>
</dbReference>
<evidence type="ECO:0000313" key="12">
    <source>
        <dbReference type="EMBL" id="WFD42747.1"/>
    </source>
</evidence>
<evidence type="ECO:0000256" key="9">
    <source>
        <dbReference type="ARBA" id="ARBA00030409"/>
    </source>
</evidence>
<dbReference type="FunFam" id="3.30.470.20:FF:000015">
    <property type="entry name" value="Phosphoribosylaminoimidazole-succinocarboxamide synthase"/>
    <property type="match status" value="1"/>
</dbReference>
<dbReference type="GO" id="GO:0006189">
    <property type="term" value="P:'de novo' IMP biosynthetic process"/>
    <property type="evidence" value="ECO:0007669"/>
    <property type="project" value="TreeGrafter"/>
</dbReference>
<evidence type="ECO:0000256" key="4">
    <source>
        <dbReference type="ARBA" id="ARBA00016460"/>
    </source>
</evidence>
<dbReference type="PROSITE" id="PS01058">
    <property type="entry name" value="SAICAR_SYNTHETASE_2"/>
    <property type="match status" value="1"/>
</dbReference>
<dbReference type="HAMAP" id="MF_00137">
    <property type="entry name" value="SAICAR_synth"/>
    <property type="match status" value="1"/>
</dbReference>
<keyword evidence="6" id="KW-0547">Nucleotide-binding</keyword>
<evidence type="ECO:0000256" key="3">
    <source>
        <dbReference type="ARBA" id="ARBA00012217"/>
    </source>
</evidence>
<evidence type="ECO:0000256" key="7">
    <source>
        <dbReference type="ARBA" id="ARBA00022755"/>
    </source>
</evidence>
<evidence type="ECO:0000256" key="6">
    <source>
        <dbReference type="ARBA" id="ARBA00022741"/>
    </source>
</evidence>
<sequence>MLTNFNTNVVPLLFGENAPFKDQLRVVIRPYPQTWHASSPLLHETALAIARLSLQDRNKLQDPEQNAFWVFSQALMKEQERWFDGPARSKSPDQVRGELSTLAVDVLGEAVRKAKKPSIVDLNGQPLGQAVRSWTRVSEEGNSGSKIVPDLKYVTKIGRQNGIHVTPTALWNGVVEPAISSSYSKEDWQKFLEERRKMLASLVEESLGSSFSSMTALTETQLPLPLVARGKVRDVYDSQLKKGEFNGALLFVATDRISAFDVILQNGIPDKGRLLTGMSKFWFDKIAPGIIPTHVLASSWEEFPEELRQRLVDVKDQVDGRSMLVRRARVIPIEAIVRGYITGSGWAEYQSKGTVHGITLPKGLQESQEIPGGPLFTPSTKAEQGEHDENIHPDEMTKLIGPELSQKLTKAACALYKKAADHARTQGIILADTKFEFGLLPADGHGYEGDLILIDEVLTPDSSRFWSADSYSPGKSQASFDKQYIRDWMKSQKLDSAAKSGTPVTLPPDVVQHTQEKYREAYARITEKSFA</sequence>
<dbReference type="InterPro" id="IPR001636">
    <property type="entry name" value="SAICAR_synth"/>
</dbReference>
<dbReference type="GO" id="GO:0005737">
    <property type="term" value="C:cytoplasm"/>
    <property type="evidence" value="ECO:0007669"/>
    <property type="project" value="TreeGrafter"/>
</dbReference>
<dbReference type="Gene3D" id="3.30.470.20">
    <property type="entry name" value="ATP-grasp fold, B domain"/>
    <property type="match status" value="1"/>
</dbReference>
<evidence type="ECO:0000256" key="5">
    <source>
        <dbReference type="ARBA" id="ARBA00022598"/>
    </source>
</evidence>
<dbReference type="NCBIfam" id="NF010568">
    <property type="entry name" value="PRK13961.1"/>
    <property type="match status" value="1"/>
</dbReference>
<name>A0AAF0JD96_9BASI</name>
<dbReference type="Gene3D" id="3.30.200.20">
    <property type="entry name" value="Phosphorylase Kinase, domain 1"/>
    <property type="match status" value="1"/>
</dbReference>
<feature type="domain" description="SAICAR synthetase/ADE2 N-terminal" evidence="11">
    <location>
        <begin position="227"/>
        <end position="494"/>
    </location>
</feature>
<dbReference type="GO" id="GO:0004639">
    <property type="term" value="F:phosphoribosylaminoimidazolesuccinocarboxamide synthase activity"/>
    <property type="evidence" value="ECO:0007669"/>
    <property type="project" value="UniProtKB-EC"/>
</dbReference>
<dbReference type="Pfam" id="PF01259">
    <property type="entry name" value="SAICAR_synt"/>
    <property type="match status" value="1"/>
</dbReference>
<dbReference type="Proteomes" id="UP001214628">
    <property type="component" value="Chromosome 1"/>
</dbReference>
<evidence type="ECO:0000256" key="10">
    <source>
        <dbReference type="SAM" id="MobiDB-lite"/>
    </source>
</evidence>
<dbReference type="PANTHER" id="PTHR43700:SF1">
    <property type="entry name" value="PHOSPHORIBOSYLAMINOIMIDAZOLE-SUCCINOCARBOXAMIDE SYNTHASE"/>
    <property type="match status" value="1"/>
</dbReference>
<dbReference type="InterPro" id="IPR018236">
    <property type="entry name" value="SAICAR_synthetase_CS"/>
</dbReference>
<keyword evidence="7" id="KW-0658">Purine biosynthesis</keyword>
<comment type="pathway">
    <text evidence="1">Purine metabolism; IMP biosynthesis via de novo pathway; 5-amino-1-(5-phospho-D-ribosyl)imidazole-4-carboxamide from 5-amino-1-(5-phospho-D-ribosyl)imidazole-4-carboxylate: step 1/2.</text>
</comment>
<keyword evidence="13" id="KW-1185">Reference proteome</keyword>
<reference evidence="12" key="1">
    <citation type="submission" date="2023-02" db="EMBL/GenBank/DDBJ databases">
        <title>Mating type loci evolution in Malassezia.</title>
        <authorList>
            <person name="Coelho M.A."/>
        </authorList>
    </citation>
    <scope>NUCLEOTIDE SEQUENCE</scope>
    <source>
        <strain evidence="12">CBS 14136</strain>
    </source>
</reference>
<gene>
    <name evidence="12" type="primary">ADE1</name>
    <name evidence="12" type="ORF">MPSI1_001396</name>
</gene>
<dbReference type="NCBIfam" id="TIGR00081">
    <property type="entry name" value="purC"/>
    <property type="match status" value="1"/>
</dbReference>
<proteinExistence type="inferred from homology"/>